<dbReference type="Gene3D" id="3.20.20.100">
    <property type="entry name" value="NADP-dependent oxidoreductase domain"/>
    <property type="match status" value="1"/>
</dbReference>
<proteinExistence type="predicted"/>
<dbReference type="InterPro" id="IPR023210">
    <property type="entry name" value="NADP_OxRdtase_dom"/>
</dbReference>
<organism evidence="2 3">
    <name type="scientific">Mycena metata</name>
    <dbReference type="NCBI Taxonomy" id="1033252"/>
    <lineage>
        <taxon>Eukaryota</taxon>
        <taxon>Fungi</taxon>
        <taxon>Dikarya</taxon>
        <taxon>Basidiomycota</taxon>
        <taxon>Agaricomycotina</taxon>
        <taxon>Agaricomycetes</taxon>
        <taxon>Agaricomycetidae</taxon>
        <taxon>Agaricales</taxon>
        <taxon>Marasmiineae</taxon>
        <taxon>Mycenaceae</taxon>
        <taxon>Mycena</taxon>
    </lineage>
</organism>
<dbReference type="EMBL" id="JARKIB010000017">
    <property type="protein sequence ID" value="KAJ7770075.1"/>
    <property type="molecule type" value="Genomic_DNA"/>
</dbReference>
<protein>
    <recommendedName>
        <fullName evidence="1">NADP-dependent oxidoreductase domain-containing protein</fullName>
    </recommendedName>
</protein>
<sequence length="230" mass="24903">MSPDTFLPPARARCCYRSRARSVARHSTHSPRARLDMHVVAASGGSPLALLHYTLSPVIPLLSPNALSPFQWPSFLLSDCPVTSDVRTPASRTPAFGLPAILRVVARKPEAELIPLLRKLGIALYIYSPISGGLLTKTSTQLRTREGAGRFSKGVAEEAGCSKAELAYRWVAFDSALDAKYGDAGATNHSQVAETIGWLKLGSVGEKAKAKIDEIWKVVEHEAPLDNFNK</sequence>
<evidence type="ECO:0000259" key="1">
    <source>
        <dbReference type="Pfam" id="PF00248"/>
    </source>
</evidence>
<name>A0AAD7JR57_9AGAR</name>
<dbReference type="Proteomes" id="UP001215598">
    <property type="component" value="Unassembled WGS sequence"/>
</dbReference>
<reference evidence="2" key="1">
    <citation type="submission" date="2023-03" db="EMBL/GenBank/DDBJ databases">
        <title>Massive genome expansion in bonnet fungi (Mycena s.s.) driven by repeated elements and novel gene families across ecological guilds.</title>
        <authorList>
            <consortium name="Lawrence Berkeley National Laboratory"/>
            <person name="Harder C.B."/>
            <person name="Miyauchi S."/>
            <person name="Viragh M."/>
            <person name="Kuo A."/>
            <person name="Thoen E."/>
            <person name="Andreopoulos B."/>
            <person name="Lu D."/>
            <person name="Skrede I."/>
            <person name="Drula E."/>
            <person name="Henrissat B."/>
            <person name="Morin E."/>
            <person name="Kohler A."/>
            <person name="Barry K."/>
            <person name="LaButti K."/>
            <person name="Morin E."/>
            <person name="Salamov A."/>
            <person name="Lipzen A."/>
            <person name="Mereny Z."/>
            <person name="Hegedus B."/>
            <person name="Baldrian P."/>
            <person name="Stursova M."/>
            <person name="Weitz H."/>
            <person name="Taylor A."/>
            <person name="Grigoriev I.V."/>
            <person name="Nagy L.G."/>
            <person name="Martin F."/>
            <person name="Kauserud H."/>
        </authorList>
    </citation>
    <scope>NUCLEOTIDE SEQUENCE</scope>
    <source>
        <strain evidence="2">CBHHK182m</strain>
    </source>
</reference>
<evidence type="ECO:0000313" key="2">
    <source>
        <dbReference type="EMBL" id="KAJ7770075.1"/>
    </source>
</evidence>
<dbReference type="AlphaFoldDB" id="A0AAD7JR57"/>
<evidence type="ECO:0000313" key="3">
    <source>
        <dbReference type="Proteomes" id="UP001215598"/>
    </source>
</evidence>
<dbReference type="Pfam" id="PF00248">
    <property type="entry name" value="Aldo_ket_red"/>
    <property type="match status" value="1"/>
</dbReference>
<accession>A0AAD7JR57</accession>
<gene>
    <name evidence="2" type="ORF">B0H16DRAFT_1715692</name>
</gene>
<feature type="domain" description="NADP-dependent oxidoreductase" evidence="1">
    <location>
        <begin position="106"/>
        <end position="216"/>
    </location>
</feature>
<dbReference type="InterPro" id="IPR036812">
    <property type="entry name" value="NAD(P)_OxRdtase_dom_sf"/>
</dbReference>
<keyword evidence="3" id="KW-1185">Reference proteome</keyword>
<comment type="caution">
    <text evidence="2">The sequence shown here is derived from an EMBL/GenBank/DDBJ whole genome shotgun (WGS) entry which is preliminary data.</text>
</comment>
<dbReference type="SUPFAM" id="SSF51430">
    <property type="entry name" value="NAD(P)-linked oxidoreductase"/>
    <property type="match status" value="1"/>
</dbReference>